<proteinExistence type="inferred from homology"/>
<protein>
    <submittedName>
        <fullName evidence="4">Dihydrodipicolinate synthase family protein</fullName>
    </submittedName>
</protein>
<dbReference type="CDD" id="cd00408">
    <property type="entry name" value="DHDPS-like"/>
    <property type="match status" value="1"/>
</dbReference>
<dbReference type="PIRSF" id="PIRSF001365">
    <property type="entry name" value="DHDPS"/>
    <property type="match status" value="1"/>
</dbReference>
<sequence>MEKNTESPELTLPAGVWPAALTPFSHTLEIDREAFVRHVTALTQAPHVTAIVVNGHAGEASSLSQAERLELIALAKAAVGTQVAVISGVIADATDEAESLAGEFERAGADGILLFPPSGFRLGVQDRPDMAVEFVRSVSSATSLPICLFQYPLSSGMGYPTSLLRTICEQVGAVVAVKESSDYPADYERNCAALADLGRPVRILSSNNAWLFASLAIGGDGIISGIGSVAAPILSDIYDRVLADDLVEARAAQRRLFALTEVLLAPPLCDSHTRMKVMLCELGIFPTATVRGPLLPITDPGEVQALSRALDAAGLRATTASR</sequence>
<feature type="binding site" evidence="3">
    <location>
        <position position="223"/>
    </location>
    <ligand>
        <name>pyruvate</name>
        <dbReference type="ChEBI" id="CHEBI:15361"/>
    </ligand>
</feature>
<dbReference type="AlphaFoldDB" id="A0A5M3WUJ3"/>
<evidence type="ECO:0000313" key="4">
    <source>
        <dbReference type="EMBL" id="GES12360.1"/>
    </source>
</evidence>
<dbReference type="PANTHER" id="PTHR12128">
    <property type="entry name" value="DIHYDRODIPICOLINATE SYNTHASE"/>
    <property type="match status" value="1"/>
</dbReference>
<dbReference type="EMBL" id="BLAE01000035">
    <property type="protein sequence ID" value="GES12360.1"/>
    <property type="molecule type" value="Genomic_DNA"/>
</dbReference>
<dbReference type="Gene3D" id="3.20.20.70">
    <property type="entry name" value="Aldolase class I"/>
    <property type="match status" value="1"/>
</dbReference>
<accession>A0A5M3WUJ3</accession>
<dbReference type="SMART" id="SM01130">
    <property type="entry name" value="DHDPS"/>
    <property type="match status" value="1"/>
</dbReference>
<dbReference type="SUPFAM" id="SSF51569">
    <property type="entry name" value="Aldolase"/>
    <property type="match status" value="1"/>
</dbReference>
<dbReference type="PRINTS" id="PR00146">
    <property type="entry name" value="DHPICSNTHASE"/>
</dbReference>
<dbReference type="Pfam" id="PF00701">
    <property type="entry name" value="DHDPS"/>
    <property type="match status" value="1"/>
</dbReference>
<dbReference type="Proteomes" id="UP000331127">
    <property type="component" value="Unassembled WGS sequence"/>
</dbReference>
<reference evidence="4 5" key="1">
    <citation type="submission" date="2019-10" db="EMBL/GenBank/DDBJ databases">
        <title>Whole genome shotgun sequence of Acrocarpospora macrocephala NBRC 16266.</title>
        <authorList>
            <person name="Ichikawa N."/>
            <person name="Kimura A."/>
            <person name="Kitahashi Y."/>
            <person name="Komaki H."/>
            <person name="Oguchi A."/>
        </authorList>
    </citation>
    <scope>NUCLEOTIDE SEQUENCE [LARGE SCALE GENOMIC DNA]</scope>
    <source>
        <strain evidence="4 5">NBRC 16266</strain>
    </source>
</reference>
<evidence type="ECO:0000313" key="5">
    <source>
        <dbReference type="Proteomes" id="UP000331127"/>
    </source>
</evidence>
<name>A0A5M3WUJ3_9ACTN</name>
<dbReference type="GO" id="GO:0008840">
    <property type="term" value="F:4-hydroxy-tetrahydrodipicolinate synthase activity"/>
    <property type="evidence" value="ECO:0007669"/>
    <property type="project" value="TreeGrafter"/>
</dbReference>
<comment type="caution">
    <text evidence="4">The sequence shown here is derived from an EMBL/GenBank/DDBJ whole genome shotgun (WGS) entry which is preliminary data.</text>
</comment>
<comment type="similarity">
    <text evidence="2">Belongs to the DapA family.</text>
</comment>
<dbReference type="InterPro" id="IPR013785">
    <property type="entry name" value="Aldolase_TIM"/>
</dbReference>
<keyword evidence="1 2" id="KW-0456">Lyase</keyword>
<gene>
    <name evidence="4" type="ORF">Amac_059570</name>
</gene>
<keyword evidence="5" id="KW-1185">Reference proteome</keyword>
<evidence type="ECO:0000256" key="2">
    <source>
        <dbReference type="PIRNR" id="PIRNR001365"/>
    </source>
</evidence>
<organism evidence="4 5">
    <name type="scientific">Acrocarpospora macrocephala</name>
    <dbReference type="NCBI Taxonomy" id="150177"/>
    <lineage>
        <taxon>Bacteria</taxon>
        <taxon>Bacillati</taxon>
        <taxon>Actinomycetota</taxon>
        <taxon>Actinomycetes</taxon>
        <taxon>Streptosporangiales</taxon>
        <taxon>Streptosporangiaceae</taxon>
        <taxon>Acrocarpospora</taxon>
    </lineage>
</organism>
<dbReference type="InterPro" id="IPR002220">
    <property type="entry name" value="DapA-like"/>
</dbReference>
<evidence type="ECO:0000256" key="3">
    <source>
        <dbReference type="PIRSR" id="PIRSR001365-2"/>
    </source>
</evidence>
<dbReference type="PANTHER" id="PTHR12128:SF72">
    <property type="entry name" value="DIHYDRODIPICOLINATE SYNTHASE"/>
    <property type="match status" value="1"/>
</dbReference>
<dbReference type="RefSeq" id="WP_170322720.1">
    <property type="nucleotide sequence ID" value="NZ_BAAAHL010000012.1"/>
</dbReference>
<evidence type="ECO:0000256" key="1">
    <source>
        <dbReference type="ARBA" id="ARBA00023239"/>
    </source>
</evidence>